<organism evidence="1 2">
    <name type="scientific">Fibrella aquatilis</name>
    <dbReference type="NCBI Taxonomy" id="2817059"/>
    <lineage>
        <taxon>Bacteria</taxon>
        <taxon>Pseudomonadati</taxon>
        <taxon>Bacteroidota</taxon>
        <taxon>Cytophagia</taxon>
        <taxon>Cytophagales</taxon>
        <taxon>Spirosomataceae</taxon>
        <taxon>Fibrella</taxon>
    </lineage>
</organism>
<name>A0A939GB85_9BACT</name>
<accession>A0A939GB85</accession>
<protein>
    <submittedName>
        <fullName evidence="1">Uncharacterized protein</fullName>
    </submittedName>
</protein>
<dbReference type="Proteomes" id="UP000664795">
    <property type="component" value="Unassembled WGS sequence"/>
</dbReference>
<dbReference type="Gene3D" id="2.40.160.170">
    <property type="match status" value="1"/>
</dbReference>
<proteinExistence type="predicted"/>
<dbReference type="AlphaFoldDB" id="A0A939GB85"/>
<gene>
    <name evidence="1" type="ORF">J2I48_19465</name>
</gene>
<keyword evidence="2" id="KW-1185">Reference proteome</keyword>
<sequence>MHLLLVSTLISSLYGSLPTNQHQPHDTTGQRSTQSVQVQLGTTGARLYYYHSLGKAQRVSLRLGAHYLAYQKPFNVAIDKTSSITIRPDLRINATEVSLKWQVFPRRSLYLTGGISYNWRPSLGFMLNTSSDLNLSGLVLKADDIGTVNINFTWQSVMPYAGIGFGRIRTRRRFSTGLELGVFYLGKPTVTLDSDGALNNTTLADQLPAINRNLSGYRYLPSLNVTLTYQLNRPN</sequence>
<reference evidence="1 2" key="1">
    <citation type="submission" date="2021-03" db="EMBL/GenBank/DDBJ databases">
        <title>Fibrella sp. HMF5036 genome sequencing and assembly.</title>
        <authorList>
            <person name="Kang H."/>
            <person name="Kim H."/>
            <person name="Bae S."/>
            <person name="Joh K."/>
        </authorList>
    </citation>
    <scope>NUCLEOTIDE SEQUENCE [LARGE SCALE GENOMIC DNA]</scope>
    <source>
        <strain evidence="1 2">HMF5036</strain>
    </source>
</reference>
<dbReference type="EMBL" id="JAFMYU010000017">
    <property type="protein sequence ID" value="MBO0933198.1"/>
    <property type="molecule type" value="Genomic_DNA"/>
</dbReference>
<evidence type="ECO:0000313" key="1">
    <source>
        <dbReference type="EMBL" id="MBO0933198.1"/>
    </source>
</evidence>
<dbReference type="RefSeq" id="WP_207337155.1">
    <property type="nucleotide sequence ID" value="NZ_JAFMYU010000017.1"/>
</dbReference>
<comment type="caution">
    <text evidence="1">The sequence shown here is derived from an EMBL/GenBank/DDBJ whole genome shotgun (WGS) entry which is preliminary data.</text>
</comment>
<evidence type="ECO:0000313" key="2">
    <source>
        <dbReference type="Proteomes" id="UP000664795"/>
    </source>
</evidence>